<evidence type="ECO:0000313" key="2">
    <source>
        <dbReference type="Proteomes" id="UP000193689"/>
    </source>
</evidence>
<dbReference type="GeneID" id="63770954"/>
<sequence>KEAIAIFEHGTAVHVTILAEDNRRRLVLEHELTRAYLENRQIHEEIKLIEHVSTVQKRTLAKDDHFRSAS</sequence>
<comment type="caution">
    <text evidence="1">The sequence shown here is derived from an EMBL/GenBank/DDBJ whole genome shotgun (WGS) entry which is preliminary data.</text>
</comment>
<keyword evidence="2" id="KW-1185">Reference proteome</keyword>
<feature type="non-terminal residue" evidence="1">
    <location>
        <position position="70"/>
    </location>
</feature>
<dbReference type="InterPro" id="IPR011990">
    <property type="entry name" value="TPR-like_helical_dom_sf"/>
</dbReference>
<dbReference type="RefSeq" id="XP_040718126.1">
    <property type="nucleotide sequence ID" value="XM_040854742.1"/>
</dbReference>
<accession>A0A1Y2E7I5</accession>
<gene>
    <name evidence="1" type="ORF">BCR38DRAFT_318489</name>
</gene>
<name>A0A1Y2E7I5_9PEZI</name>
<dbReference type="InParanoid" id="A0A1Y2E7I5"/>
<proteinExistence type="predicted"/>
<reference evidence="1 2" key="1">
    <citation type="submission" date="2016-07" db="EMBL/GenBank/DDBJ databases">
        <title>Pervasive Adenine N6-methylation of Active Genes in Fungi.</title>
        <authorList>
            <consortium name="DOE Joint Genome Institute"/>
            <person name="Mondo S.J."/>
            <person name="Dannebaum R.O."/>
            <person name="Kuo R.C."/>
            <person name="Labutti K."/>
            <person name="Haridas S."/>
            <person name="Kuo A."/>
            <person name="Salamov A."/>
            <person name="Ahrendt S.R."/>
            <person name="Lipzen A."/>
            <person name="Sullivan W."/>
            <person name="Andreopoulos W.B."/>
            <person name="Clum A."/>
            <person name="Lindquist E."/>
            <person name="Daum C."/>
            <person name="Ramamoorthy G.K."/>
            <person name="Gryganskyi A."/>
            <person name="Culley D."/>
            <person name="Magnuson J.K."/>
            <person name="James T.Y."/>
            <person name="O'Malley M.A."/>
            <person name="Stajich J.E."/>
            <person name="Spatafora J.W."/>
            <person name="Visel A."/>
            <person name="Grigoriev I.V."/>
        </authorList>
    </citation>
    <scope>NUCLEOTIDE SEQUENCE [LARGE SCALE GENOMIC DNA]</scope>
    <source>
        <strain evidence="1 2">CBS 129021</strain>
    </source>
</reference>
<protein>
    <submittedName>
        <fullName evidence="1">Uncharacterized protein</fullName>
    </submittedName>
</protein>
<dbReference type="Proteomes" id="UP000193689">
    <property type="component" value="Unassembled WGS sequence"/>
</dbReference>
<dbReference type="OrthoDB" id="7464126at2759"/>
<dbReference type="EMBL" id="MCFJ01000004">
    <property type="protein sequence ID" value="ORY67502.1"/>
    <property type="molecule type" value="Genomic_DNA"/>
</dbReference>
<organism evidence="1 2">
    <name type="scientific">Pseudomassariella vexata</name>
    <dbReference type="NCBI Taxonomy" id="1141098"/>
    <lineage>
        <taxon>Eukaryota</taxon>
        <taxon>Fungi</taxon>
        <taxon>Dikarya</taxon>
        <taxon>Ascomycota</taxon>
        <taxon>Pezizomycotina</taxon>
        <taxon>Sordariomycetes</taxon>
        <taxon>Xylariomycetidae</taxon>
        <taxon>Amphisphaeriales</taxon>
        <taxon>Pseudomassariaceae</taxon>
        <taxon>Pseudomassariella</taxon>
    </lineage>
</organism>
<dbReference type="AlphaFoldDB" id="A0A1Y2E7I5"/>
<dbReference type="Gene3D" id="1.25.40.10">
    <property type="entry name" value="Tetratricopeptide repeat domain"/>
    <property type="match status" value="1"/>
</dbReference>
<evidence type="ECO:0000313" key="1">
    <source>
        <dbReference type="EMBL" id="ORY67502.1"/>
    </source>
</evidence>
<feature type="non-terminal residue" evidence="1">
    <location>
        <position position="1"/>
    </location>
</feature>